<name>A0A9X1YLU8_9BURK</name>
<evidence type="ECO:0000313" key="2">
    <source>
        <dbReference type="Proteomes" id="UP001139353"/>
    </source>
</evidence>
<protein>
    <submittedName>
        <fullName evidence="1">CopG family transcriptional regulator</fullName>
    </submittedName>
</protein>
<proteinExistence type="predicted"/>
<dbReference type="AlphaFoldDB" id="A0A9X1YLU8"/>
<organism evidence="1 2">
    <name type="scientific">Scleromatobacter humisilvae</name>
    <dbReference type="NCBI Taxonomy" id="2897159"/>
    <lineage>
        <taxon>Bacteria</taxon>
        <taxon>Pseudomonadati</taxon>
        <taxon>Pseudomonadota</taxon>
        <taxon>Betaproteobacteria</taxon>
        <taxon>Burkholderiales</taxon>
        <taxon>Sphaerotilaceae</taxon>
        <taxon>Scleromatobacter</taxon>
    </lineage>
</organism>
<accession>A0A9X1YLU8</accession>
<dbReference type="EMBL" id="JAJLJH010000011">
    <property type="protein sequence ID" value="MCK9688944.1"/>
    <property type="molecule type" value="Genomic_DNA"/>
</dbReference>
<keyword evidence="2" id="KW-1185">Reference proteome</keyword>
<comment type="caution">
    <text evidence="1">The sequence shown here is derived from an EMBL/GenBank/DDBJ whole genome shotgun (WGS) entry which is preliminary data.</text>
</comment>
<dbReference type="RefSeq" id="WP_275684995.1">
    <property type="nucleotide sequence ID" value="NZ_JAJLJH010000011.1"/>
</dbReference>
<gene>
    <name evidence="1" type="ORF">LPC04_24790</name>
</gene>
<evidence type="ECO:0000313" key="1">
    <source>
        <dbReference type="EMBL" id="MCK9688944.1"/>
    </source>
</evidence>
<dbReference type="Proteomes" id="UP001139353">
    <property type="component" value="Unassembled WGS sequence"/>
</dbReference>
<reference evidence="1" key="1">
    <citation type="submission" date="2021-11" db="EMBL/GenBank/DDBJ databases">
        <title>BS-T2-15 a new species belonging to the Comamonadaceae family isolated from the soil of a French oak forest.</title>
        <authorList>
            <person name="Mieszkin S."/>
            <person name="Alain K."/>
        </authorList>
    </citation>
    <scope>NUCLEOTIDE SEQUENCE</scope>
    <source>
        <strain evidence="1">BS-T2-15</strain>
    </source>
</reference>
<sequence>MKNVTVTMDDAVADWARMEAARRNTSVSRLIGEMLADKMRHDDSYERAMREWLDRPPLFNSGDTPYMTRDEIYAERLDRFR</sequence>